<accession>A0AAW8U1R2</accession>
<proteinExistence type="inferred from homology"/>
<dbReference type="Pfam" id="PF16198">
    <property type="entry name" value="TruB_C_2"/>
    <property type="match status" value="1"/>
</dbReference>
<comment type="caution">
    <text evidence="8">The sequence shown here is derived from an EMBL/GenBank/DDBJ whole genome shotgun (WGS) entry which is preliminary data.</text>
</comment>
<dbReference type="InterPro" id="IPR020103">
    <property type="entry name" value="PsdUridine_synth_cat_dom_sf"/>
</dbReference>
<keyword evidence="3 5" id="KW-0819">tRNA processing</keyword>
<name>A0AAW8U1R2_9ENTE</name>
<keyword evidence="4 5" id="KW-0413">Isomerase</keyword>
<sequence length="308" mass="34042">MDGILALWKEPGMTSHDCVFKLRKILHMKKIGHGGTLDPAVSGVLPICLGKGTKVIEFLSDSGKVYEGEITLGFATDTEDASGTVVERTPLSELFSNAAIDATMKSMVGEITQIPPMYSAVKVNGRRLYEYARAGESVERPKRKALIASFERTTEPVWNPEEQTQSWRFKVSCGKGTYVRTLAYDTGKHLGSAACMTDLTRLASGGLTKEQSLTLAEVADAMAEGRLEEFILPIEYGLKEFKRLDISKELWARVKNGARLTLADVDLEEMPQAPVALYYQDKAVSLYQANPKEENGLKPLKVLRTEME</sequence>
<dbReference type="EMBL" id="JARQBJ010000004">
    <property type="protein sequence ID" value="MDT2810699.1"/>
    <property type="molecule type" value="Genomic_DNA"/>
</dbReference>
<dbReference type="GO" id="GO:0160148">
    <property type="term" value="F:tRNA pseudouridine(55) synthase activity"/>
    <property type="evidence" value="ECO:0007669"/>
    <property type="project" value="UniProtKB-EC"/>
</dbReference>
<protein>
    <recommendedName>
        <fullName evidence="5">tRNA pseudouridine synthase B</fullName>
        <ecNumber evidence="5">5.4.99.25</ecNumber>
    </recommendedName>
    <alternativeName>
        <fullName evidence="5">tRNA pseudouridine(55) synthase</fullName>
        <shortName evidence="5">Psi55 synthase</shortName>
    </alternativeName>
    <alternativeName>
        <fullName evidence="5">tRNA pseudouridylate synthase</fullName>
    </alternativeName>
    <alternativeName>
        <fullName evidence="5">tRNA-uridine isomerase</fullName>
    </alternativeName>
</protein>
<dbReference type="FunFam" id="3.30.2350.10:FF:000011">
    <property type="entry name" value="tRNA pseudouridine synthase B"/>
    <property type="match status" value="1"/>
</dbReference>
<evidence type="ECO:0000259" key="6">
    <source>
        <dbReference type="Pfam" id="PF01509"/>
    </source>
</evidence>
<dbReference type="GO" id="GO:0003723">
    <property type="term" value="F:RNA binding"/>
    <property type="evidence" value="ECO:0007669"/>
    <property type="project" value="InterPro"/>
</dbReference>
<evidence type="ECO:0000256" key="4">
    <source>
        <dbReference type="ARBA" id="ARBA00023235"/>
    </source>
</evidence>
<dbReference type="InterPro" id="IPR014780">
    <property type="entry name" value="tRNA_psdUridine_synth_TruB"/>
</dbReference>
<dbReference type="GO" id="GO:1990481">
    <property type="term" value="P:mRNA pseudouridine synthesis"/>
    <property type="evidence" value="ECO:0007669"/>
    <property type="project" value="TreeGrafter"/>
</dbReference>
<gene>
    <name evidence="5 8" type="primary">truB</name>
    <name evidence="8" type="ORF">P7H43_09385</name>
</gene>
<organism evidence="8 9">
    <name type="scientific">Enterococcus asini</name>
    <dbReference type="NCBI Taxonomy" id="57732"/>
    <lineage>
        <taxon>Bacteria</taxon>
        <taxon>Bacillati</taxon>
        <taxon>Bacillota</taxon>
        <taxon>Bacilli</taxon>
        <taxon>Lactobacillales</taxon>
        <taxon>Enterococcaceae</taxon>
        <taxon>Enterococcus</taxon>
    </lineage>
</organism>
<evidence type="ECO:0000256" key="5">
    <source>
        <dbReference type="HAMAP-Rule" id="MF_01080"/>
    </source>
</evidence>
<dbReference type="SUPFAM" id="SSF55120">
    <property type="entry name" value="Pseudouridine synthase"/>
    <property type="match status" value="1"/>
</dbReference>
<dbReference type="PANTHER" id="PTHR13767">
    <property type="entry name" value="TRNA-PSEUDOURIDINE SYNTHASE"/>
    <property type="match status" value="1"/>
</dbReference>
<feature type="domain" description="Pseudouridine synthase II N-terminal" evidence="6">
    <location>
        <begin position="23"/>
        <end position="179"/>
    </location>
</feature>
<feature type="domain" description="tRNA pseudouridylate synthase B C-terminal" evidence="7">
    <location>
        <begin position="180"/>
        <end position="238"/>
    </location>
</feature>
<evidence type="ECO:0000256" key="1">
    <source>
        <dbReference type="ARBA" id="ARBA00000385"/>
    </source>
</evidence>
<reference evidence="8" key="1">
    <citation type="submission" date="2023-03" db="EMBL/GenBank/DDBJ databases">
        <authorList>
            <person name="Shen W."/>
            <person name="Cai J."/>
        </authorList>
    </citation>
    <scope>NUCLEOTIDE SEQUENCE</scope>
    <source>
        <strain evidence="8">B226-2</strain>
    </source>
</reference>
<dbReference type="GO" id="GO:0031119">
    <property type="term" value="P:tRNA pseudouridine synthesis"/>
    <property type="evidence" value="ECO:0007669"/>
    <property type="project" value="UniProtKB-UniRule"/>
</dbReference>
<evidence type="ECO:0000313" key="8">
    <source>
        <dbReference type="EMBL" id="MDT2810699.1"/>
    </source>
</evidence>
<dbReference type="RefSeq" id="WP_311835629.1">
    <property type="nucleotide sequence ID" value="NZ_JARQBJ010000004.1"/>
</dbReference>
<comment type="similarity">
    <text evidence="2 5">Belongs to the pseudouridine synthase TruB family. Type 1 subfamily.</text>
</comment>
<dbReference type="Gene3D" id="3.30.2350.10">
    <property type="entry name" value="Pseudouridine synthase"/>
    <property type="match status" value="1"/>
</dbReference>
<dbReference type="Pfam" id="PF01509">
    <property type="entry name" value="TruB_N"/>
    <property type="match status" value="1"/>
</dbReference>
<dbReference type="NCBIfam" id="TIGR00431">
    <property type="entry name" value="TruB"/>
    <property type="match status" value="1"/>
</dbReference>
<dbReference type="InterPro" id="IPR002501">
    <property type="entry name" value="PsdUridine_synth_N"/>
</dbReference>
<comment type="catalytic activity">
    <reaction evidence="1 5">
        <text>uridine(55) in tRNA = pseudouridine(55) in tRNA</text>
        <dbReference type="Rhea" id="RHEA:42532"/>
        <dbReference type="Rhea" id="RHEA-COMP:10101"/>
        <dbReference type="Rhea" id="RHEA-COMP:10102"/>
        <dbReference type="ChEBI" id="CHEBI:65314"/>
        <dbReference type="ChEBI" id="CHEBI:65315"/>
        <dbReference type="EC" id="5.4.99.25"/>
    </reaction>
</comment>
<dbReference type="PANTHER" id="PTHR13767:SF2">
    <property type="entry name" value="PSEUDOURIDYLATE SYNTHASE TRUB1"/>
    <property type="match status" value="1"/>
</dbReference>
<dbReference type="HAMAP" id="MF_01080">
    <property type="entry name" value="TruB_bact"/>
    <property type="match status" value="1"/>
</dbReference>
<dbReference type="EC" id="5.4.99.25" evidence="5"/>
<evidence type="ECO:0000259" key="7">
    <source>
        <dbReference type="Pfam" id="PF16198"/>
    </source>
</evidence>
<dbReference type="AlphaFoldDB" id="A0AAW8U1R2"/>
<dbReference type="Proteomes" id="UP001256711">
    <property type="component" value="Unassembled WGS sequence"/>
</dbReference>
<dbReference type="InterPro" id="IPR032819">
    <property type="entry name" value="TruB_C"/>
</dbReference>
<evidence type="ECO:0000256" key="3">
    <source>
        <dbReference type="ARBA" id="ARBA00022694"/>
    </source>
</evidence>
<feature type="active site" description="Nucleophile" evidence="5">
    <location>
        <position position="38"/>
    </location>
</feature>
<comment type="function">
    <text evidence="5">Responsible for synthesis of pseudouridine from uracil-55 in the psi GC loop of transfer RNAs.</text>
</comment>
<dbReference type="CDD" id="cd02573">
    <property type="entry name" value="PseudoU_synth_EcTruB"/>
    <property type="match status" value="1"/>
</dbReference>
<evidence type="ECO:0000256" key="2">
    <source>
        <dbReference type="ARBA" id="ARBA00005642"/>
    </source>
</evidence>
<evidence type="ECO:0000313" key="9">
    <source>
        <dbReference type="Proteomes" id="UP001256711"/>
    </source>
</evidence>